<evidence type="ECO:0000256" key="4">
    <source>
        <dbReference type="ARBA" id="ARBA00023128"/>
    </source>
</evidence>
<evidence type="ECO:0000256" key="2">
    <source>
        <dbReference type="ARBA" id="ARBA00008860"/>
    </source>
</evidence>
<sequence>MRRTRVASEALRLATEPSRQPYVCRSCMVQAARHFHTTSQRDAEVPVYRRMRETIFGKKTPEKKREKQVDAEASGEEKSPEKNREEQVDAEASGEEKSPEELHEEYLQRNTVIQDGVEYEVAKRVDPAKMKDYLQAMTWDGLERVGSRKWAKARADQGEKYEGFVSRKGADVDKKEDIVRLEQRVLEIFHREMPSETEQRDLTKIDIQNPELKLAIVREIIQFTGKRVPDLIISKARTANDLFRAVQAKEPPKKLKDDPRVQELGASEDLPNVRVYATKRTPVHKETEIGRWKVIEDELKLRGLPVFGTNYPHAKEGIRLHEKKVDWRKHGFVKHTARK</sequence>
<comment type="similarity">
    <text evidence="2">Belongs to the mitochondrion-specific ribosomal protein mL50 family.</text>
</comment>
<evidence type="ECO:0000256" key="1">
    <source>
        <dbReference type="ARBA" id="ARBA00004173"/>
    </source>
</evidence>
<keyword evidence="3" id="KW-0689">Ribosomal protein</keyword>
<comment type="subcellular location">
    <subcellularLocation>
        <location evidence="1">Mitochondrion</location>
    </subcellularLocation>
</comment>
<reference evidence="8 9" key="1">
    <citation type="submission" date="2015-07" db="EMBL/GenBank/DDBJ databases">
        <title>Comparative genomics of the Sigatoka disease complex on banana suggests a link between parallel evolutionary changes in Pseudocercospora fijiensis and Pseudocercospora eumusae and increased virulence on the banana host.</title>
        <authorList>
            <person name="Chang T.-C."/>
            <person name="Salvucci A."/>
            <person name="Crous P.W."/>
            <person name="Stergiopoulos I."/>
        </authorList>
    </citation>
    <scope>NUCLEOTIDE SEQUENCE [LARGE SCALE GENOMIC DNA]</scope>
    <source>
        <strain evidence="8 9">CBS 116634</strain>
    </source>
</reference>
<proteinExistence type="inferred from homology"/>
<evidence type="ECO:0000313" key="8">
    <source>
        <dbReference type="EMBL" id="KXT08108.1"/>
    </source>
</evidence>
<keyword evidence="5" id="KW-0687">Ribonucleoprotein</keyword>
<keyword evidence="9" id="KW-1185">Reference proteome</keyword>
<evidence type="ECO:0000256" key="5">
    <source>
        <dbReference type="ARBA" id="ARBA00023274"/>
    </source>
</evidence>
<name>A0A139I089_9PEZI</name>
<dbReference type="Pfam" id="PF10501">
    <property type="entry name" value="Ribosomal_L50"/>
    <property type="match status" value="1"/>
</dbReference>
<dbReference type="GO" id="GO:0005840">
    <property type="term" value="C:ribosome"/>
    <property type="evidence" value="ECO:0007669"/>
    <property type="project" value="UniProtKB-KW"/>
</dbReference>
<dbReference type="OrthoDB" id="6220758at2759"/>
<evidence type="ECO:0000256" key="6">
    <source>
        <dbReference type="ARBA" id="ARBA00035183"/>
    </source>
</evidence>
<dbReference type="STRING" id="113226.A0A139I089"/>
<gene>
    <name evidence="8" type="ORF">AC579_9208</name>
</gene>
<evidence type="ECO:0000256" key="3">
    <source>
        <dbReference type="ARBA" id="ARBA00022980"/>
    </source>
</evidence>
<organism evidence="8 9">
    <name type="scientific">Pseudocercospora musae</name>
    <dbReference type="NCBI Taxonomy" id="113226"/>
    <lineage>
        <taxon>Eukaryota</taxon>
        <taxon>Fungi</taxon>
        <taxon>Dikarya</taxon>
        <taxon>Ascomycota</taxon>
        <taxon>Pezizomycotina</taxon>
        <taxon>Dothideomycetes</taxon>
        <taxon>Dothideomycetidae</taxon>
        <taxon>Mycosphaerellales</taxon>
        <taxon>Mycosphaerellaceae</taxon>
        <taxon>Pseudocercospora</taxon>
    </lineage>
</organism>
<dbReference type="GO" id="GO:0005739">
    <property type="term" value="C:mitochondrion"/>
    <property type="evidence" value="ECO:0007669"/>
    <property type="project" value="UniProtKB-SubCell"/>
</dbReference>
<dbReference type="InterPro" id="IPR018305">
    <property type="entry name" value="Ribosomal_m50"/>
</dbReference>
<dbReference type="EMBL" id="LFZO01000492">
    <property type="protein sequence ID" value="KXT08108.1"/>
    <property type="molecule type" value="Genomic_DNA"/>
</dbReference>
<feature type="compositionally biased region" description="Basic and acidic residues" evidence="7">
    <location>
        <begin position="56"/>
        <end position="87"/>
    </location>
</feature>
<protein>
    <recommendedName>
        <fullName evidence="6">Large ribosomal subunit protein mL50</fullName>
    </recommendedName>
</protein>
<dbReference type="GO" id="GO:1990904">
    <property type="term" value="C:ribonucleoprotein complex"/>
    <property type="evidence" value="ECO:0007669"/>
    <property type="project" value="UniProtKB-KW"/>
</dbReference>
<accession>A0A139I089</accession>
<keyword evidence="4" id="KW-0496">Mitochondrion</keyword>
<dbReference type="Proteomes" id="UP000073492">
    <property type="component" value="Unassembled WGS sequence"/>
</dbReference>
<comment type="caution">
    <text evidence="8">The sequence shown here is derived from an EMBL/GenBank/DDBJ whole genome shotgun (WGS) entry which is preliminary data.</text>
</comment>
<evidence type="ECO:0000313" key="9">
    <source>
        <dbReference type="Proteomes" id="UP000073492"/>
    </source>
</evidence>
<feature type="region of interest" description="Disordered" evidence="7">
    <location>
        <begin position="56"/>
        <end position="102"/>
    </location>
</feature>
<dbReference type="AlphaFoldDB" id="A0A139I089"/>
<evidence type="ECO:0000256" key="7">
    <source>
        <dbReference type="SAM" id="MobiDB-lite"/>
    </source>
</evidence>